<gene>
    <name evidence="1" type="ORF">METZ01_LOCUS407577</name>
</gene>
<dbReference type="AlphaFoldDB" id="A0A382W7C7"/>
<organism evidence="1">
    <name type="scientific">marine metagenome</name>
    <dbReference type="NCBI Taxonomy" id="408172"/>
    <lineage>
        <taxon>unclassified sequences</taxon>
        <taxon>metagenomes</taxon>
        <taxon>ecological metagenomes</taxon>
    </lineage>
</organism>
<evidence type="ECO:0000313" key="1">
    <source>
        <dbReference type="EMBL" id="SVD54723.1"/>
    </source>
</evidence>
<proteinExistence type="predicted"/>
<reference evidence="1" key="1">
    <citation type="submission" date="2018-05" db="EMBL/GenBank/DDBJ databases">
        <authorList>
            <person name="Lanie J.A."/>
            <person name="Ng W.-L."/>
            <person name="Kazmierczak K.M."/>
            <person name="Andrzejewski T.M."/>
            <person name="Davidsen T.M."/>
            <person name="Wayne K.J."/>
            <person name="Tettelin H."/>
            <person name="Glass J.I."/>
            <person name="Rusch D."/>
            <person name="Podicherti R."/>
            <person name="Tsui H.-C.T."/>
            <person name="Winkler M.E."/>
        </authorList>
    </citation>
    <scope>NUCLEOTIDE SEQUENCE</scope>
</reference>
<accession>A0A382W7C7</accession>
<name>A0A382W7C7_9ZZZZ</name>
<protein>
    <submittedName>
        <fullName evidence="1">Uncharacterized protein</fullName>
    </submittedName>
</protein>
<dbReference type="EMBL" id="UINC01157627">
    <property type="protein sequence ID" value="SVD54723.1"/>
    <property type="molecule type" value="Genomic_DNA"/>
</dbReference>
<sequence>AFNPMLSAFINSLPIRLHSKKAANTIMH</sequence>
<feature type="non-terminal residue" evidence="1">
    <location>
        <position position="1"/>
    </location>
</feature>
<feature type="non-terminal residue" evidence="1">
    <location>
        <position position="28"/>
    </location>
</feature>